<dbReference type="AlphaFoldDB" id="A0A8B6CV01"/>
<comment type="caution">
    <text evidence="1">The sequence shown here is derived from an EMBL/GenBank/DDBJ whole genome shotgun (WGS) entry which is preliminary data.</text>
</comment>
<evidence type="ECO:0008006" key="3">
    <source>
        <dbReference type="Google" id="ProtNLM"/>
    </source>
</evidence>
<evidence type="ECO:0000313" key="1">
    <source>
        <dbReference type="EMBL" id="VDI10293.1"/>
    </source>
</evidence>
<accession>A0A8B6CV01</accession>
<dbReference type="Gene3D" id="1.10.533.10">
    <property type="entry name" value="Death Domain, Fas"/>
    <property type="match status" value="1"/>
</dbReference>
<organism evidence="1 2">
    <name type="scientific">Mytilus galloprovincialis</name>
    <name type="common">Mediterranean mussel</name>
    <dbReference type="NCBI Taxonomy" id="29158"/>
    <lineage>
        <taxon>Eukaryota</taxon>
        <taxon>Metazoa</taxon>
        <taxon>Spiralia</taxon>
        <taxon>Lophotrochozoa</taxon>
        <taxon>Mollusca</taxon>
        <taxon>Bivalvia</taxon>
        <taxon>Autobranchia</taxon>
        <taxon>Pteriomorphia</taxon>
        <taxon>Mytilida</taxon>
        <taxon>Mytiloidea</taxon>
        <taxon>Mytilidae</taxon>
        <taxon>Mytilinae</taxon>
        <taxon>Mytilus</taxon>
    </lineage>
</organism>
<proteinExistence type="predicted"/>
<gene>
    <name evidence="1" type="ORF">MGAL_10B014240</name>
</gene>
<protein>
    <recommendedName>
        <fullName evidence="3">Neuralized pats1</fullName>
    </recommendedName>
</protein>
<keyword evidence="2" id="KW-1185">Reference proteome</keyword>
<dbReference type="EMBL" id="UYJE01002383">
    <property type="protein sequence ID" value="VDI10293.1"/>
    <property type="molecule type" value="Genomic_DNA"/>
</dbReference>
<evidence type="ECO:0000313" key="2">
    <source>
        <dbReference type="Proteomes" id="UP000596742"/>
    </source>
</evidence>
<dbReference type="InterPro" id="IPR011029">
    <property type="entry name" value="DEATH-like_dom_sf"/>
</dbReference>
<dbReference type="Proteomes" id="UP000596742">
    <property type="component" value="Unassembled WGS sequence"/>
</dbReference>
<name>A0A8B6CV01_MYTGA</name>
<sequence>MKHWVDSVLSYTEDTEDIMPMIMFAATHRDQCKGNTAKIKEQFIKDINQMFSEHENKNHIHLDTVYFINGIDKNDTEIQRMTDQVVVFAMQQSSWGQRRPMQWVPLELQISNMRLKNINIISKEDIRNVNNLNDDLALNERQLEDFLIVQHSLGKVMYYSLPGLDNFIIIHPPALVNILRSFVTDKIFFPADKTLKSILKNLTKTGKIYKGDLLKLWQQDNLHQYMPDDDIKEFVVQLLIHLDILIIPKTQQKTIVNHVYLVPCMIKAFRPAYFVSLDGHQKKTTICMQYYLDRNSIPTALAYKVIGAILNAWPLKYEKKHLCLYHKAALLTVSDDIELRIWIEDNRIVVYMTHEKSLIAISPDVAASVQECLTKNLDLSLLFHYNSFGRKIKPTKVSELYRIEFGIPCGRSVCYVSSQEVSKIETWECLNGKKHDTRYLRNWVFNKDRETCGPECKGLNDIELKTEPDDKHLVRLGSQIGIKSFGEFFINLGMKRKDWESTEYTYAGHSSEGIMSMALKQWKKFKISKLETPTLQNLSDALTAVNLDRHVICQVDFNDLIYLTTINKPNIVDS</sequence>
<reference evidence="1" key="1">
    <citation type="submission" date="2018-11" db="EMBL/GenBank/DDBJ databases">
        <authorList>
            <person name="Alioto T."/>
            <person name="Alioto T."/>
        </authorList>
    </citation>
    <scope>NUCLEOTIDE SEQUENCE</scope>
</reference>